<evidence type="ECO:0000313" key="3">
    <source>
        <dbReference type="Proteomes" id="UP000291338"/>
    </source>
</evidence>
<sequence>MLPSFNMLINDLDESNPESLKALKNGFNIYLSLFFVFLLALYLYVFNVFLKRKKPKLLLFLISFAFFACIAIIFQAAFIF</sequence>
<name>A0A4Q7IP80_9GAMM</name>
<dbReference type="AlphaFoldDB" id="A0A4Q7IP80"/>
<feature type="transmembrane region" description="Helical" evidence="1">
    <location>
        <begin position="29"/>
        <end position="50"/>
    </location>
</feature>
<evidence type="ECO:0000256" key="1">
    <source>
        <dbReference type="SAM" id="Phobius"/>
    </source>
</evidence>
<organism evidence="2 3">
    <name type="scientific">Pseudoalteromonas phenolica</name>
    <dbReference type="NCBI Taxonomy" id="161398"/>
    <lineage>
        <taxon>Bacteria</taxon>
        <taxon>Pseudomonadati</taxon>
        <taxon>Pseudomonadota</taxon>
        <taxon>Gammaproteobacteria</taxon>
        <taxon>Alteromonadales</taxon>
        <taxon>Pseudoalteromonadaceae</taxon>
        <taxon>Pseudoalteromonas</taxon>
    </lineage>
</organism>
<gene>
    <name evidence="2" type="ORF">C1E23_08110</name>
</gene>
<proteinExistence type="predicted"/>
<keyword evidence="1" id="KW-0472">Membrane</keyword>
<accession>A0A4Q7IP80</accession>
<evidence type="ECO:0000313" key="2">
    <source>
        <dbReference type="EMBL" id="RZQ53602.1"/>
    </source>
</evidence>
<comment type="caution">
    <text evidence="2">The sequence shown here is derived from an EMBL/GenBank/DDBJ whole genome shotgun (WGS) entry which is preliminary data.</text>
</comment>
<reference evidence="2 3" key="1">
    <citation type="submission" date="2018-01" db="EMBL/GenBank/DDBJ databases">
        <title>Co-occurrence of chitin degradation, pigmentation and bioactivity in marine Pseudoalteromonas.</title>
        <authorList>
            <person name="Paulsen S."/>
            <person name="Gram L."/>
            <person name="Machado H."/>
        </authorList>
    </citation>
    <scope>NUCLEOTIDE SEQUENCE [LARGE SCALE GENOMIC DNA]</scope>
    <source>
        <strain evidence="2 3">S3898</strain>
    </source>
</reference>
<feature type="transmembrane region" description="Helical" evidence="1">
    <location>
        <begin position="57"/>
        <end position="79"/>
    </location>
</feature>
<keyword evidence="1" id="KW-1133">Transmembrane helix</keyword>
<protein>
    <submittedName>
        <fullName evidence="2">Uncharacterized protein</fullName>
    </submittedName>
</protein>
<keyword evidence="1" id="KW-0812">Transmembrane</keyword>
<dbReference type="Proteomes" id="UP000291338">
    <property type="component" value="Unassembled WGS sequence"/>
</dbReference>
<dbReference type="EMBL" id="PPSX01000023">
    <property type="protein sequence ID" value="RZQ53602.1"/>
    <property type="molecule type" value="Genomic_DNA"/>
</dbReference>